<dbReference type="SUPFAM" id="SSF52540">
    <property type="entry name" value="P-loop containing nucleoside triphosphate hydrolases"/>
    <property type="match status" value="1"/>
</dbReference>
<dbReference type="Gene3D" id="3.40.50.300">
    <property type="entry name" value="P-loop containing nucleotide triphosphate hydrolases"/>
    <property type="match status" value="1"/>
</dbReference>
<dbReference type="AlphaFoldDB" id="A0A1E5BH81"/>
<dbReference type="STRING" id="1187848.A1QO_00570"/>
<evidence type="ECO:0000259" key="1">
    <source>
        <dbReference type="Pfam" id="PF13614"/>
    </source>
</evidence>
<feature type="domain" description="AAA" evidence="1">
    <location>
        <begin position="106"/>
        <end position="273"/>
    </location>
</feature>
<accession>A0A1E5BH81</accession>
<dbReference type="InterPro" id="IPR050678">
    <property type="entry name" value="DNA_Partitioning_ATPase"/>
</dbReference>
<dbReference type="OrthoDB" id="6289637at2"/>
<reference evidence="2 3" key="1">
    <citation type="journal article" date="2012" name="Science">
        <title>Ecological populations of bacteria act as socially cohesive units of antibiotic production and resistance.</title>
        <authorList>
            <person name="Cordero O.X."/>
            <person name="Wildschutte H."/>
            <person name="Kirkup B."/>
            <person name="Proehl S."/>
            <person name="Ngo L."/>
            <person name="Hussain F."/>
            <person name="Le Roux F."/>
            <person name="Mincer T."/>
            <person name="Polz M.F."/>
        </authorList>
    </citation>
    <scope>NUCLEOTIDE SEQUENCE [LARGE SCALE GENOMIC DNA]</scope>
    <source>
        <strain evidence="2 3">ZF-129</strain>
    </source>
</reference>
<protein>
    <recommendedName>
        <fullName evidence="1">AAA domain-containing protein</fullName>
    </recommendedName>
</protein>
<dbReference type="InterPro" id="IPR027417">
    <property type="entry name" value="P-loop_NTPase"/>
</dbReference>
<proteinExistence type="predicted"/>
<dbReference type="Pfam" id="PF13614">
    <property type="entry name" value="AAA_31"/>
    <property type="match status" value="1"/>
</dbReference>
<organism evidence="2 3">
    <name type="scientific">Vibrio genomosp. F10 str. ZF-129</name>
    <dbReference type="NCBI Taxonomy" id="1187848"/>
    <lineage>
        <taxon>Bacteria</taxon>
        <taxon>Pseudomonadati</taxon>
        <taxon>Pseudomonadota</taxon>
        <taxon>Gammaproteobacteria</taxon>
        <taxon>Vibrionales</taxon>
        <taxon>Vibrionaceae</taxon>
        <taxon>Vibrio</taxon>
    </lineage>
</organism>
<dbReference type="eggNOG" id="COG1192">
    <property type="taxonomic scope" value="Bacteria"/>
</dbReference>
<dbReference type="EMBL" id="AJYQ02000078">
    <property type="protein sequence ID" value="OEE35285.1"/>
    <property type="molecule type" value="Genomic_DNA"/>
</dbReference>
<gene>
    <name evidence="2" type="ORF">A1QO_00570</name>
</gene>
<evidence type="ECO:0000313" key="3">
    <source>
        <dbReference type="Proteomes" id="UP000094741"/>
    </source>
</evidence>
<dbReference type="PANTHER" id="PTHR13696">
    <property type="entry name" value="P-LOOP CONTAINING NUCLEOSIDE TRIPHOSPHATE HYDROLASE"/>
    <property type="match status" value="1"/>
</dbReference>
<evidence type="ECO:0000313" key="2">
    <source>
        <dbReference type="EMBL" id="OEE35285.1"/>
    </source>
</evidence>
<name>A0A1E5BH81_9VIBR</name>
<comment type="caution">
    <text evidence="2">The sequence shown here is derived from an EMBL/GenBank/DDBJ whole genome shotgun (WGS) entry which is preliminary data.</text>
</comment>
<dbReference type="CDD" id="cd02042">
    <property type="entry name" value="ParAB_family"/>
    <property type="match status" value="1"/>
</dbReference>
<dbReference type="RefSeq" id="WP_017041639.1">
    <property type="nucleotide sequence ID" value="NZ_AJYQ02000078.1"/>
</dbReference>
<dbReference type="InterPro" id="IPR025669">
    <property type="entry name" value="AAA_dom"/>
</dbReference>
<dbReference type="Proteomes" id="UP000094741">
    <property type="component" value="Unassembled WGS sequence"/>
</dbReference>
<dbReference type="PANTHER" id="PTHR13696:SF98">
    <property type="entry name" value="PLASMID PARTITION PROTEIN A"/>
    <property type="match status" value="1"/>
</dbReference>
<sequence>MIVEELNKLGKRASFIAKGNQKTIEAFSNKNHADVTYSSDELCAMMDCYAKPRDLREHLKKLMEDGVYSFDQLANKQYALTQDQVRWLADHNKQPKYEYKSLRAVVAAFLNLKGGVGKSTLTVNFAEGCTLMPSTIVQDKKILIIDLDPQASTTFHFLKGKLQENHISATQLMSMESDDINRKLIEEWSICKTNNANIDIIASSTNDGFVADTLYGLAEKQNIAVHDLLRIKVIEHIQDDYDYILLDVGPHLDAVLKTALGAIDGFFLPTTPKIIDFDSTLKFIGRWEDLFGELENEGYDLKRLKFIKGFLNMTSASSSSLKEEYNHRAHLDLRQIFKQSYIPAQLSDSFVHQRCMNYGYTVFSMSERGYKHYEIGDIKTFSNKKSELSKWVEQIEMTLIDCHEEMETYNE</sequence>